<evidence type="ECO:0000313" key="4">
    <source>
        <dbReference type="Proteomes" id="UP001295444"/>
    </source>
</evidence>
<proteinExistence type="predicted"/>
<keyword evidence="1" id="KW-0175">Coiled coil</keyword>
<protein>
    <submittedName>
        <fullName evidence="3">Uncharacterized protein</fullName>
    </submittedName>
</protein>
<keyword evidence="4" id="KW-1185">Reference proteome</keyword>
<evidence type="ECO:0000256" key="1">
    <source>
        <dbReference type="SAM" id="Coils"/>
    </source>
</evidence>
<organism evidence="3 4">
    <name type="scientific">Pelobates cultripes</name>
    <name type="common">Western spadefoot toad</name>
    <dbReference type="NCBI Taxonomy" id="61616"/>
    <lineage>
        <taxon>Eukaryota</taxon>
        <taxon>Metazoa</taxon>
        <taxon>Chordata</taxon>
        <taxon>Craniata</taxon>
        <taxon>Vertebrata</taxon>
        <taxon>Euteleostomi</taxon>
        <taxon>Amphibia</taxon>
        <taxon>Batrachia</taxon>
        <taxon>Anura</taxon>
        <taxon>Pelobatoidea</taxon>
        <taxon>Pelobatidae</taxon>
        <taxon>Pelobates</taxon>
    </lineage>
</organism>
<dbReference type="EMBL" id="OW240914">
    <property type="protein sequence ID" value="CAH2273968.1"/>
    <property type="molecule type" value="Genomic_DNA"/>
</dbReference>
<name>A0AAD1RLU4_PELCU</name>
<sequence length="107" mass="11580">LDKMAPDSMGAASGENCQTDLGNEDTLHGIRTLLARIGGSMLTKVETSTLVREIHEAVREDLVGLRTDLMALEARVDAVETEARLCCQQHSAARTTVTRQGNMLISL</sequence>
<gene>
    <name evidence="3" type="ORF">PECUL_23A020680</name>
</gene>
<feature type="non-terminal residue" evidence="3">
    <location>
        <position position="1"/>
    </location>
</feature>
<accession>A0AAD1RLU4</accession>
<feature type="coiled-coil region" evidence="1">
    <location>
        <begin position="55"/>
        <end position="82"/>
    </location>
</feature>
<dbReference type="AlphaFoldDB" id="A0AAD1RLU4"/>
<evidence type="ECO:0000256" key="2">
    <source>
        <dbReference type="SAM" id="MobiDB-lite"/>
    </source>
</evidence>
<dbReference type="Proteomes" id="UP001295444">
    <property type="component" value="Chromosome 03"/>
</dbReference>
<feature type="region of interest" description="Disordered" evidence="2">
    <location>
        <begin position="1"/>
        <end position="21"/>
    </location>
</feature>
<evidence type="ECO:0000313" key="3">
    <source>
        <dbReference type="EMBL" id="CAH2273968.1"/>
    </source>
</evidence>
<reference evidence="3" key="1">
    <citation type="submission" date="2022-03" db="EMBL/GenBank/DDBJ databases">
        <authorList>
            <person name="Alioto T."/>
            <person name="Alioto T."/>
            <person name="Gomez Garrido J."/>
        </authorList>
    </citation>
    <scope>NUCLEOTIDE SEQUENCE</scope>
</reference>